<proteinExistence type="predicted"/>
<dbReference type="AlphaFoldDB" id="A0A1X6NES3"/>
<feature type="chain" id="PRO_5010885515" description="DUF6534 domain-containing protein" evidence="2">
    <location>
        <begin position="20"/>
        <end position="575"/>
    </location>
</feature>
<dbReference type="EMBL" id="KZ110591">
    <property type="protein sequence ID" value="OSX67121.1"/>
    <property type="molecule type" value="Genomic_DNA"/>
</dbReference>
<sequence>MKLSAATLLALAFACVALSSLYNHSPHQSASSMAPEIRFNTWGIPYLVEFGNVGFRPRPRPVSPALSLNPSYTTCGSTATLLNTVGSSATASSETLQCLEGDSDESKGLYIRFASHRYRPPHKLSNSRLLRLKHRIAKAVMAAGMDSSPAGEKEDPIRVHQLSRASYGSIQSTDSLPEQGSGSLFRGTYGQVMSALQSVGLVTTPCKESGVDEGQTMTNSNALNYQYCKIFIVAGTVPPLSGNAAFATLGIVPGDLSADSTFLYVVSEPPFLRVGPNRPDIPLGKMPGLYEASHQFQAPSRSSFVVLSADSVMVGTDLHLNNTMGCAFVGVLFAVTEYPKDKLFLKILHQFMWYWLVTNHGNPVNLAILPNTFTALTIAVVQMTIYAVLTGRWYRTPYSLALVPASIQTITAFITDMIITLSLCAILWGSKTGFKRTETLISTLIVYAIHRGIFTGLVQLAHFATFISTLHQPKLYWMIWHVPGSKIYVNSLLAVLNVRHHISEVGNEIETHISVELEAVSHQSLTYNQTRSRRLSRATASHTRIMLTKEVVRDTEVITDSEQLGVSRKMSPSPW</sequence>
<dbReference type="InterPro" id="IPR045339">
    <property type="entry name" value="DUF6534"/>
</dbReference>
<accession>A0A1X6NES3</accession>
<gene>
    <name evidence="4" type="ORF">POSPLADRAFT_1128142</name>
</gene>
<dbReference type="Pfam" id="PF20152">
    <property type="entry name" value="DUF6534"/>
    <property type="match status" value="1"/>
</dbReference>
<organism evidence="4 5">
    <name type="scientific">Postia placenta MAD-698-R-SB12</name>
    <dbReference type="NCBI Taxonomy" id="670580"/>
    <lineage>
        <taxon>Eukaryota</taxon>
        <taxon>Fungi</taxon>
        <taxon>Dikarya</taxon>
        <taxon>Basidiomycota</taxon>
        <taxon>Agaricomycotina</taxon>
        <taxon>Agaricomycetes</taxon>
        <taxon>Polyporales</taxon>
        <taxon>Adustoporiaceae</taxon>
        <taxon>Rhodonia</taxon>
    </lineage>
</organism>
<evidence type="ECO:0000313" key="5">
    <source>
        <dbReference type="Proteomes" id="UP000194127"/>
    </source>
</evidence>
<protein>
    <recommendedName>
        <fullName evidence="3">DUF6534 domain-containing protein</fullName>
    </recommendedName>
</protein>
<reference evidence="4 5" key="1">
    <citation type="submission" date="2017-04" db="EMBL/GenBank/DDBJ databases">
        <title>Genome Sequence of the Model Brown-Rot Fungus Postia placenta SB12.</title>
        <authorList>
            <consortium name="DOE Joint Genome Institute"/>
            <person name="Gaskell J."/>
            <person name="Kersten P."/>
            <person name="Larrondo L.F."/>
            <person name="Canessa P."/>
            <person name="Martinez D."/>
            <person name="Hibbett D."/>
            <person name="Schmoll M."/>
            <person name="Kubicek C.P."/>
            <person name="Martinez A.T."/>
            <person name="Yadav J."/>
            <person name="Master E."/>
            <person name="Magnuson J.K."/>
            <person name="James T."/>
            <person name="Yaver D."/>
            <person name="Berka R."/>
            <person name="Labutti K."/>
            <person name="Lipzen A."/>
            <person name="Aerts A."/>
            <person name="Barry K."/>
            <person name="Henrissat B."/>
            <person name="Blanchette R."/>
            <person name="Grigoriev I."/>
            <person name="Cullen D."/>
        </authorList>
    </citation>
    <scope>NUCLEOTIDE SEQUENCE [LARGE SCALE GENOMIC DNA]</scope>
    <source>
        <strain evidence="4 5">MAD-698-R-SB12</strain>
    </source>
</reference>
<keyword evidence="5" id="KW-1185">Reference proteome</keyword>
<feature type="transmembrane region" description="Helical" evidence="1">
    <location>
        <begin position="401"/>
        <end position="428"/>
    </location>
</feature>
<feature type="signal peptide" evidence="2">
    <location>
        <begin position="1"/>
        <end position="19"/>
    </location>
</feature>
<feature type="transmembrane region" description="Helical" evidence="1">
    <location>
        <begin position="368"/>
        <end position="389"/>
    </location>
</feature>
<dbReference type="Proteomes" id="UP000194127">
    <property type="component" value="Unassembled WGS sequence"/>
</dbReference>
<dbReference type="PANTHER" id="PTHR40465:SF1">
    <property type="entry name" value="DUF6534 DOMAIN-CONTAINING PROTEIN"/>
    <property type="match status" value="1"/>
</dbReference>
<feature type="transmembrane region" description="Helical" evidence="1">
    <location>
        <begin position="448"/>
        <end position="470"/>
    </location>
</feature>
<keyword evidence="1" id="KW-0812">Transmembrane</keyword>
<dbReference type="PANTHER" id="PTHR40465">
    <property type="entry name" value="CHROMOSOME 1, WHOLE GENOME SHOTGUN SEQUENCE"/>
    <property type="match status" value="1"/>
</dbReference>
<keyword evidence="2" id="KW-0732">Signal</keyword>
<evidence type="ECO:0000256" key="2">
    <source>
        <dbReference type="SAM" id="SignalP"/>
    </source>
</evidence>
<dbReference type="RefSeq" id="XP_024343915.1">
    <property type="nucleotide sequence ID" value="XM_024483708.1"/>
</dbReference>
<feature type="domain" description="DUF6534" evidence="3">
    <location>
        <begin position="412"/>
        <end position="501"/>
    </location>
</feature>
<evidence type="ECO:0000313" key="4">
    <source>
        <dbReference type="EMBL" id="OSX67121.1"/>
    </source>
</evidence>
<keyword evidence="1" id="KW-0472">Membrane</keyword>
<evidence type="ECO:0000259" key="3">
    <source>
        <dbReference type="Pfam" id="PF20152"/>
    </source>
</evidence>
<dbReference type="OrthoDB" id="3262301at2759"/>
<keyword evidence="1" id="KW-1133">Transmembrane helix</keyword>
<dbReference type="PROSITE" id="PS51257">
    <property type="entry name" value="PROKAR_LIPOPROTEIN"/>
    <property type="match status" value="1"/>
</dbReference>
<evidence type="ECO:0000256" key="1">
    <source>
        <dbReference type="SAM" id="Phobius"/>
    </source>
</evidence>
<dbReference type="GeneID" id="36328657"/>
<name>A0A1X6NES3_9APHY</name>